<organism evidence="2 3">
    <name type="scientific">Candidatus Segetimicrobium genomatis</name>
    <dbReference type="NCBI Taxonomy" id="2569760"/>
    <lineage>
        <taxon>Bacteria</taxon>
        <taxon>Bacillati</taxon>
        <taxon>Candidatus Sysuimicrobiota</taxon>
        <taxon>Candidatus Sysuimicrobiia</taxon>
        <taxon>Candidatus Sysuimicrobiales</taxon>
        <taxon>Candidatus Segetimicrobiaceae</taxon>
        <taxon>Candidatus Segetimicrobium</taxon>
    </lineage>
</organism>
<protein>
    <recommendedName>
        <fullName evidence="4">Type 4 fimbrial biogenesis protein PilX N-terminal domain-containing protein</fullName>
    </recommendedName>
</protein>
<reference evidence="2 3" key="1">
    <citation type="journal article" date="2019" name="Nat. Microbiol.">
        <title>Mediterranean grassland soil C-N compound turnover is dependent on rainfall and depth, and is mediated by genomically divergent microorganisms.</title>
        <authorList>
            <person name="Diamond S."/>
            <person name="Andeer P.F."/>
            <person name="Li Z."/>
            <person name="Crits-Christoph A."/>
            <person name="Burstein D."/>
            <person name="Anantharaman K."/>
            <person name="Lane K.R."/>
            <person name="Thomas B.C."/>
            <person name="Pan C."/>
            <person name="Northen T.R."/>
            <person name="Banfield J.F."/>
        </authorList>
    </citation>
    <scope>NUCLEOTIDE SEQUENCE [LARGE SCALE GENOMIC DNA]</scope>
    <source>
        <strain evidence="2">NP_3</strain>
    </source>
</reference>
<sequence>MKSSLPTRPPATAAPARAALLRASGLRREDGLALPLAMIVILILSALTLGLAETTTSDLSLALPAHRDVRSIYLAQAALEHQIYNLKANKNAGAIALTNYPVTPGQEYWYSTALTCLLNCATNFETRTWQIVATGEIHQTGGPAVLQSRAIRAVVEIHYGGSGATPFQQPTKVLITRWEEVYP</sequence>
<evidence type="ECO:0000313" key="2">
    <source>
        <dbReference type="EMBL" id="TMI92561.1"/>
    </source>
</evidence>
<evidence type="ECO:0008006" key="4">
    <source>
        <dbReference type="Google" id="ProtNLM"/>
    </source>
</evidence>
<proteinExistence type="predicted"/>
<dbReference type="Proteomes" id="UP000318509">
    <property type="component" value="Unassembled WGS sequence"/>
</dbReference>
<gene>
    <name evidence="2" type="ORF">E6H00_02550</name>
</gene>
<name>A0A537K9V5_9BACT</name>
<accession>A0A537K9V5</accession>
<feature type="transmembrane region" description="Helical" evidence="1">
    <location>
        <begin position="32"/>
        <end position="52"/>
    </location>
</feature>
<keyword evidence="1" id="KW-1133">Transmembrane helix</keyword>
<evidence type="ECO:0000313" key="3">
    <source>
        <dbReference type="Proteomes" id="UP000318509"/>
    </source>
</evidence>
<keyword evidence="1" id="KW-0472">Membrane</keyword>
<keyword evidence="1" id="KW-0812">Transmembrane</keyword>
<evidence type="ECO:0000256" key="1">
    <source>
        <dbReference type="SAM" id="Phobius"/>
    </source>
</evidence>
<comment type="caution">
    <text evidence="2">The sequence shown here is derived from an EMBL/GenBank/DDBJ whole genome shotgun (WGS) entry which is preliminary data.</text>
</comment>
<dbReference type="AlphaFoldDB" id="A0A537K9V5"/>
<dbReference type="EMBL" id="VBAK01000056">
    <property type="protein sequence ID" value="TMI92561.1"/>
    <property type="molecule type" value="Genomic_DNA"/>
</dbReference>